<name>A0A9D1D051_9FIRM</name>
<gene>
    <name evidence="1" type="ORF">IAB27_05620</name>
</gene>
<organism evidence="1 2">
    <name type="scientific">Candidatus Coprosoma intestinipullorum</name>
    <dbReference type="NCBI Taxonomy" id="2840752"/>
    <lineage>
        <taxon>Bacteria</taxon>
        <taxon>Bacillati</taxon>
        <taxon>Bacillota</taxon>
        <taxon>Bacillota incertae sedis</taxon>
        <taxon>Candidatus Coprosoma</taxon>
    </lineage>
</organism>
<comment type="caution">
    <text evidence="1">The sequence shown here is derived from an EMBL/GenBank/DDBJ whole genome shotgun (WGS) entry which is preliminary data.</text>
</comment>
<protein>
    <submittedName>
        <fullName evidence="1">Uncharacterized protein</fullName>
    </submittedName>
</protein>
<dbReference type="EMBL" id="DVFV01000098">
    <property type="protein sequence ID" value="HIQ91081.1"/>
    <property type="molecule type" value="Genomic_DNA"/>
</dbReference>
<evidence type="ECO:0000313" key="1">
    <source>
        <dbReference type="EMBL" id="HIQ91081.1"/>
    </source>
</evidence>
<reference evidence="1" key="2">
    <citation type="journal article" date="2021" name="PeerJ">
        <title>Extensive microbial diversity within the chicken gut microbiome revealed by metagenomics and culture.</title>
        <authorList>
            <person name="Gilroy R."/>
            <person name="Ravi A."/>
            <person name="Getino M."/>
            <person name="Pursley I."/>
            <person name="Horton D.L."/>
            <person name="Alikhan N.F."/>
            <person name="Baker D."/>
            <person name="Gharbi K."/>
            <person name="Hall N."/>
            <person name="Watson M."/>
            <person name="Adriaenssens E.M."/>
            <person name="Foster-Nyarko E."/>
            <person name="Jarju S."/>
            <person name="Secka A."/>
            <person name="Antonio M."/>
            <person name="Oren A."/>
            <person name="Chaudhuri R.R."/>
            <person name="La Ragione R."/>
            <person name="Hildebrand F."/>
            <person name="Pallen M.J."/>
        </authorList>
    </citation>
    <scope>NUCLEOTIDE SEQUENCE</scope>
    <source>
        <strain evidence="1">CHK147-3167</strain>
    </source>
</reference>
<evidence type="ECO:0000313" key="2">
    <source>
        <dbReference type="Proteomes" id="UP000886786"/>
    </source>
</evidence>
<dbReference type="AlphaFoldDB" id="A0A9D1D051"/>
<reference evidence="1" key="1">
    <citation type="submission" date="2020-10" db="EMBL/GenBank/DDBJ databases">
        <authorList>
            <person name="Gilroy R."/>
        </authorList>
    </citation>
    <scope>NUCLEOTIDE SEQUENCE</scope>
    <source>
        <strain evidence="1">CHK147-3167</strain>
    </source>
</reference>
<sequence>MKNIFNQISTNTYEKTRDISLIAPVFITLTNSFMNNQTIILLSPLLISAEILGNYLAYSKNIEKTKNIVEIKNLYQEFLNNYNKLNLLFEFKTPLEVYALYAHLLNDGYLSQNHKQIFSDKNAIDISVISGANVFTGQSVCRHQAQLLTDILNNYQIESYSIGCYDKQYEINTKEELTEIDYQTYIKTKPIINTETNEFKYQYFDEKQNKYFLKYLKFKKKEKKEKNILKLIGGNHRICLSKQNGKNYFLDPTQSRIYRLSVFNTKLLQDKKGDVIIKPITSDKKTKQAIKSLEPNNISEDEEIETLIKIKKLYYKNIDVFEIFYSQNEELYEDISNELMKIKKKRFLI</sequence>
<dbReference type="Proteomes" id="UP000886786">
    <property type="component" value="Unassembled WGS sequence"/>
</dbReference>
<proteinExistence type="predicted"/>
<accession>A0A9D1D051</accession>